<name>A0AAJ0H910_9PEZI</name>
<comment type="caution">
    <text evidence="3">The sequence shown here is derived from an EMBL/GenBank/DDBJ whole genome shotgun (WGS) entry which is preliminary data.</text>
</comment>
<feature type="compositionally biased region" description="Polar residues" evidence="1">
    <location>
        <begin position="67"/>
        <end position="78"/>
    </location>
</feature>
<dbReference type="EMBL" id="JAUIQD010000007">
    <property type="protein sequence ID" value="KAK3344029.1"/>
    <property type="molecule type" value="Genomic_DNA"/>
</dbReference>
<feature type="chain" id="PRO_5042516650" description="Secreted protein" evidence="2">
    <location>
        <begin position="20"/>
        <end position="85"/>
    </location>
</feature>
<keyword evidence="2" id="KW-0732">Signal</keyword>
<reference evidence="3" key="1">
    <citation type="journal article" date="2023" name="Mol. Phylogenet. Evol.">
        <title>Genome-scale phylogeny and comparative genomics of the fungal order Sordariales.</title>
        <authorList>
            <person name="Hensen N."/>
            <person name="Bonometti L."/>
            <person name="Westerberg I."/>
            <person name="Brannstrom I.O."/>
            <person name="Guillou S."/>
            <person name="Cros-Aarteil S."/>
            <person name="Calhoun S."/>
            <person name="Haridas S."/>
            <person name="Kuo A."/>
            <person name="Mondo S."/>
            <person name="Pangilinan J."/>
            <person name="Riley R."/>
            <person name="LaButti K."/>
            <person name="Andreopoulos B."/>
            <person name="Lipzen A."/>
            <person name="Chen C."/>
            <person name="Yan M."/>
            <person name="Daum C."/>
            <person name="Ng V."/>
            <person name="Clum A."/>
            <person name="Steindorff A."/>
            <person name="Ohm R.A."/>
            <person name="Martin F."/>
            <person name="Silar P."/>
            <person name="Natvig D.O."/>
            <person name="Lalanne C."/>
            <person name="Gautier V."/>
            <person name="Ament-Velasquez S.L."/>
            <person name="Kruys A."/>
            <person name="Hutchinson M.I."/>
            <person name="Powell A.J."/>
            <person name="Barry K."/>
            <person name="Miller A.N."/>
            <person name="Grigoriev I.V."/>
            <person name="Debuchy R."/>
            <person name="Gladieux P."/>
            <person name="Hiltunen Thoren M."/>
            <person name="Johannesson H."/>
        </authorList>
    </citation>
    <scope>NUCLEOTIDE SEQUENCE</scope>
    <source>
        <strain evidence="3">CBS 955.72</strain>
    </source>
</reference>
<dbReference type="AlphaFoldDB" id="A0AAJ0H910"/>
<evidence type="ECO:0000313" key="4">
    <source>
        <dbReference type="Proteomes" id="UP001275084"/>
    </source>
</evidence>
<gene>
    <name evidence="3" type="ORF">B0T25DRAFT_315466</name>
</gene>
<evidence type="ECO:0000256" key="1">
    <source>
        <dbReference type="SAM" id="MobiDB-lite"/>
    </source>
</evidence>
<reference evidence="3" key="2">
    <citation type="submission" date="2023-06" db="EMBL/GenBank/DDBJ databases">
        <authorList>
            <consortium name="Lawrence Berkeley National Laboratory"/>
            <person name="Haridas S."/>
            <person name="Hensen N."/>
            <person name="Bonometti L."/>
            <person name="Westerberg I."/>
            <person name="Brannstrom I.O."/>
            <person name="Guillou S."/>
            <person name="Cros-Aarteil S."/>
            <person name="Calhoun S."/>
            <person name="Kuo A."/>
            <person name="Mondo S."/>
            <person name="Pangilinan J."/>
            <person name="Riley R."/>
            <person name="Labutti K."/>
            <person name="Andreopoulos B."/>
            <person name="Lipzen A."/>
            <person name="Chen C."/>
            <person name="Yanf M."/>
            <person name="Daum C."/>
            <person name="Ng V."/>
            <person name="Clum A."/>
            <person name="Steindorff A."/>
            <person name="Ohm R."/>
            <person name="Martin F."/>
            <person name="Silar P."/>
            <person name="Natvig D."/>
            <person name="Lalanne C."/>
            <person name="Gautier V."/>
            <person name="Ament-Velasquez S.L."/>
            <person name="Kruys A."/>
            <person name="Hutchinson M.I."/>
            <person name="Powell A.J."/>
            <person name="Barry K."/>
            <person name="Miller A.N."/>
            <person name="Grigoriev I.V."/>
            <person name="Debuchy R."/>
            <person name="Gladieux P."/>
            <person name="Thoren M.H."/>
            <person name="Johannesson H."/>
        </authorList>
    </citation>
    <scope>NUCLEOTIDE SEQUENCE</scope>
    <source>
        <strain evidence="3">CBS 955.72</strain>
    </source>
</reference>
<keyword evidence="4" id="KW-1185">Reference proteome</keyword>
<protein>
    <recommendedName>
        <fullName evidence="5">Secreted protein</fullName>
    </recommendedName>
</protein>
<sequence>MHLLLTGGVFFLLWSGTLAKIGHPRRQSPVQISELKCPGRLARLANQRHSSHCNLSSIQPDRHDSRTFSAHRSLAETSETADKAS</sequence>
<organism evidence="3 4">
    <name type="scientific">Lasiosphaeria hispida</name>
    <dbReference type="NCBI Taxonomy" id="260671"/>
    <lineage>
        <taxon>Eukaryota</taxon>
        <taxon>Fungi</taxon>
        <taxon>Dikarya</taxon>
        <taxon>Ascomycota</taxon>
        <taxon>Pezizomycotina</taxon>
        <taxon>Sordariomycetes</taxon>
        <taxon>Sordariomycetidae</taxon>
        <taxon>Sordariales</taxon>
        <taxon>Lasiosphaeriaceae</taxon>
        <taxon>Lasiosphaeria</taxon>
    </lineage>
</organism>
<accession>A0AAJ0H910</accession>
<dbReference type="Proteomes" id="UP001275084">
    <property type="component" value="Unassembled WGS sequence"/>
</dbReference>
<evidence type="ECO:0000313" key="3">
    <source>
        <dbReference type="EMBL" id="KAK3344029.1"/>
    </source>
</evidence>
<evidence type="ECO:0008006" key="5">
    <source>
        <dbReference type="Google" id="ProtNLM"/>
    </source>
</evidence>
<feature type="region of interest" description="Disordered" evidence="1">
    <location>
        <begin position="52"/>
        <end position="85"/>
    </location>
</feature>
<proteinExistence type="predicted"/>
<feature type="signal peptide" evidence="2">
    <location>
        <begin position="1"/>
        <end position="19"/>
    </location>
</feature>
<evidence type="ECO:0000256" key="2">
    <source>
        <dbReference type="SAM" id="SignalP"/>
    </source>
</evidence>